<dbReference type="Gene3D" id="3.30.390.10">
    <property type="entry name" value="Enolase-like, N-terminal domain"/>
    <property type="match status" value="1"/>
</dbReference>
<gene>
    <name evidence="7" type="ORF">N8A98_05760</name>
</gene>
<organism evidence="7 8">
    <name type="scientific">Devosia neptuniae</name>
    <dbReference type="NCBI Taxonomy" id="191302"/>
    <lineage>
        <taxon>Bacteria</taxon>
        <taxon>Pseudomonadati</taxon>
        <taxon>Pseudomonadota</taxon>
        <taxon>Alphaproteobacteria</taxon>
        <taxon>Hyphomicrobiales</taxon>
        <taxon>Devosiaceae</taxon>
        <taxon>Devosia</taxon>
    </lineage>
</organism>
<comment type="cofactor">
    <cofactor evidence="5">
        <name>Mg(2+)</name>
        <dbReference type="ChEBI" id="CHEBI:18420"/>
    </cofactor>
    <text evidence="5">Binds 1 Mg(2+) ion per subunit.</text>
</comment>
<protein>
    <recommendedName>
        <fullName evidence="5">Dipeptide epimerase</fullName>
        <ecNumber evidence="5">5.1.1.-</ecNumber>
    </recommendedName>
</protein>
<evidence type="ECO:0000256" key="3">
    <source>
        <dbReference type="ARBA" id="ARBA00022842"/>
    </source>
</evidence>
<dbReference type="Gene3D" id="3.20.20.120">
    <property type="entry name" value="Enolase-like C-terminal domain"/>
    <property type="match status" value="1"/>
</dbReference>
<dbReference type="Pfam" id="PF13378">
    <property type="entry name" value="MR_MLE_C"/>
    <property type="match status" value="1"/>
</dbReference>
<reference evidence="7 8" key="1">
    <citation type="submission" date="2022-09" db="EMBL/GenBank/DDBJ databases">
        <title>Interaction between co-microsymbionts with complementary sets of symbiotic genes in legume-rhizobium systems.</title>
        <authorList>
            <person name="Safronova V."/>
            <person name="Sazanova A."/>
            <person name="Afonin A."/>
            <person name="Chirak E."/>
        </authorList>
    </citation>
    <scope>NUCLEOTIDE SEQUENCE [LARGE SCALE GENOMIC DNA]</scope>
    <source>
        <strain evidence="7 8">A18/4-1</strain>
    </source>
</reference>
<dbReference type="RefSeq" id="WP_262169861.1">
    <property type="nucleotide sequence ID" value="NZ_CP104965.1"/>
</dbReference>
<dbReference type="SUPFAM" id="SSF54826">
    <property type="entry name" value="Enolase N-terminal domain-like"/>
    <property type="match status" value="1"/>
</dbReference>
<dbReference type="SFLD" id="SFLDS00001">
    <property type="entry name" value="Enolase"/>
    <property type="match status" value="1"/>
</dbReference>
<dbReference type="PANTHER" id="PTHR48080">
    <property type="entry name" value="D-GALACTONATE DEHYDRATASE-RELATED"/>
    <property type="match status" value="1"/>
</dbReference>
<keyword evidence="3 5" id="KW-0460">Magnesium</keyword>
<evidence type="ECO:0000313" key="8">
    <source>
        <dbReference type="Proteomes" id="UP001061862"/>
    </source>
</evidence>
<dbReference type="SFLD" id="SFLDF00010">
    <property type="entry name" value="dipeptide_epimerase"/>
    <property type="match status" value="1"/>
</dbReference>
<dbReference type="Proteomes" id="UP001061862">
    <property type="component" value="Chromosome"/>
</dbReference>
<dbReference type="InterPro" id="IPR013341">
    <property type="entry name" value="Mandelate_racemase_N_dom"/>
</dbReference>
<dbReference type="InterPro" id="IPR034603">
    <property type="entry name" value="Dipeptide_epimerase"/>
</dbReference>
<feature type="domain" description="Mandelate racemase/muconate lactonizing enzyme C-terminal" evidence="6">
    <location>
        <begin position="130"/>
        <end position="221"/>
    </location>
</feature>
<dbReference type="InterPro" id="IPR013342">
    <property type="entry name" value="Mandelate_racemase_C"/>
</dbReference>
<dbReference type="EMBL" id="CP104965">
    <property type="protein sequence ID" value="UXN70692.1"/>
    <property type="molecule type" value="Genomic_DNA"/>
</dbReference>
<dbReference type="InterPro" id="IPR029065">
    <property type="entry name" value="Enolase_C-like"/>
</dbReference>
<dbReference type="InterPro" id="IPR029017">
    <property type="entry name" value="Enolase-like_N"/>
</dbReference>
<keyword evidence="2 5" id="KW-0479">Metal-binding</keyword>
<dbReference type="Pfam" id="PF02746">
    <property type="entry name" value="MR_MLE_N"/>
    <property type="match status" value="1"/>
</dbReference>
<evidence type="ECO:0000256" key="1">
    <source>
        <dbReference type="ARBA" id="ARBA00008031"/>
    </source>
</evidence>
<sequence>MTKLEVFAEQFAIAGTFTISRGSKTVADVVRVTLTRDGQVGQGECVPYARYGESVSQTVAAIEALAPAIAIGLDRTGLQTALAPGAARNAIDCAFWELEAKLAGVSVAALAGVSVPESIVTAYTISLGTPEAMATAARAAVAYPLLKLKLGGAGDRERLAAVRAAVPQARLVVDANEAWVPDDLVANLLACRAVGIELVEQPLPAGDDAALADVEHLVPICADESAHGLDTLGTLVGRYDAINIKLDKTGGLTEALDLVRAAKAKNLKIMVGCMVATSLSMAPAALLAGQADWCDLDGALLLAADRPGGFKFADGVMRAGGIWGGRPA</sequence>
<dbReference type="CDD" id="cd03319">
    <property type="entry name" value="L-Ala-DL-Glu_epimerase"/>
    <property type="match status" value="1"/>
</dbReference>
<dbReference type="SUPFAM" id="SSF51604">
    <property type="entry name" value="Enolase C-terminal domain-like"/>
    <property type="match status" value="1"/>
</dbReference>
<dbReference type="InterPro" id="IPR036849">
    <property type="entry name" value="Enolase-like_C_sf"/>
</dbReference>
<proteinExistence type="inferred from homology"/>
<evidence type="ECO:0000259" key="6">
    <source>
        <dbReference type="SMART" id="SM00922"/>
    </source>
</evidence>
<dbReference type="SMART" id="SM00922">
    <property type="entry name" value="MR_MLE"/>
    <property type="match status" value="1"/>
</dbReference>
<evidence type="ECO:0000256" key="5">
    <source>
        <dbReference type="RuleBase" id="RU366006"/>
    </source>
</evidence>
<dbReference type="EC" id="5.1.1.-" evidence="5"/>
<evidence type="ECO:0000256" key="2">
    <source>
        <dbReference type="ARBA" id="ARBA00022723"/>
    </source>
</evidence>
<keyword evidence="8" id="KW-1185">Reference proteome</keyword>
<keyword evidence="4 5" id="KW-0413">Isomerase</keyword>
<name>A0ABY6CHD5_9HYPH</name>
<evidence type="ECO:0000256" key="4">
    <source>
        <dbReference type="ARBA" id="ARBA00023235"/>
    </source>
</evidence>
<accession>A0ABY6CHD5</accession>
<dbReference type="NCBIfam" id="NF042940">
    <property type="entry name" value="racemase_DgcA"/>
    <property type="match status" value="1"/>
</dbReference>
<dbReference type="PANTHER" id="PTHR48080:SF3">
    <property type="entry name" value="ENOLASE SUPERFAMILY MEMBER DDB_G0284701"/>
    <property type="match status" value="1"/>
</dbReference>
<evidence type="ECO:0000313" key="7">
    <source>
        <dbReference type="EMBL" id="UXN70692.1"/>
    </source>
</evidence>
<dbReference type="SFLD" id="SFLDG00180">
    <property type="entry name" value="muconate_cycloisomerase"/>
    <property type="match status" value="1"/>
</dbReference>
<comment type="similarity">
    <text evidence="1 5">Belongs to the mandelate racemase/muconate lactonizing enzyme family.</text>
</comment>
<dbReference type="InterPro" id="IPR034593">
    <property type="entry name" value="DgoD-like"/>
</dbReference>